<organism evidence="1 2">
    <name type="scientific">Phocaeicola dorei</name>
    <dbReference type="NCBI Taxonomy" id="357276"/>
    <lineage>
        <taxon>Bacteria</taxon>
        <taxon>Pseudomonadati</taxon>
        <taxon>Bacteroidota</taxon>
        <taxon>Bacteroidia</taxon>
        <taxon>Bacteroidales</taxon>
        <taxon>Bacteroidaceae</taxon>
        <taxon>Phocaeicola</taxon>
    </lineage>
</organism>
<name>A0AA37KK44_9BACT</name>
<sequence length="134" mass="14988">MSTENKMMPENARLAAVLADPDMILKFKTPSEKAQMAAVQRKPELIGHLPSATEKVQLVAVLRSAESVLLMHAPSRRTCFMAVEKMLGLDLLPEENVLDAAEKLVLRMKRDRNEGKPDTAAIEEFLTEVKPYKN</sequence>
<comment type="caution">
    <text evidence="1">The sequence shown here is derived from an EMBL/GenBank/DDBJ whole genome shotgun (WGS) entry which is preliminary data.</text>
</comment>
<proteinExistence type="predicted"/>
<dbReference type="RefSeq" id="WP_177795381.1">
    <property type="nucleotide sequence ID" value="NZ_BQOA01000001.1"/>
</dbReference>
<dbReference type="AlphaFoldDB" id="A0AA37KK44"/>
<gene>
    <name evidence="1" type="ORF">CE91St7_41410</name>
</gene>
<reference evidence="1" key="1">
    <citation type="submission" date="2022-01" db="EMBL/GenBank/DDBJ databases">
        <title>Novel bile acid biosynthetic pathways are enriched in the microbiome of centenarians.</title>
        <authorList>
            <person name="Sato Y."/>
            <person name="Atarashi K."/>
            <person name="Plichta R.D."/>
            <person name="Arai Y."/>
            <person name="Sasajima S."/>
            <person name="Kearney M.S."/>
            <person name="Suda W."/>
            <person name="Takeshita K."/>
            <person name="Sasaki T."/>
            <person name="Okamoto S."/>
            <person name="Skelly N.A."/>
            <person name="Okamura Y."/>
            <person name="Vlamakis H."/>
            <person name="Li Y."/>
            <person name="Tanoue T."/>
            <person name="Takei H."/>
            <person name="Nittono H."/>
            <person name="Narushima S."/>
            <person name="Irie J."/>
            <person name="Itoh H."/>
            <person name="Moriya K."/>
            <person name="Sugiura Y."/>
            <person name="Suematsu M."/>
            <person name="Moritoki N."/>
            <person name="Shibata S."/>
            <person name="Littman R.D."/>
            <person name="Fischbach A.M."/>
            <person name="Uwamino Y."/>
            <person name="Inoue T."/>
            <person name="Honda A."/>
            <person name="Hattori M."/>
            <person name="Murai T."/>
            <person name="Xavier J.R."/>
            <person name="Hirose N."/>
            <person name="Honda K."/>
        </authorList>
    </citation>
    <scope>NUCLEOTIDE SEQUENCE</scope>
    <source>
        <strain evidence="1">CE91-St7</strain>
    </source>
</reference>
<evidence type="ECO:0000313" key="1">
    <source>
        <dbReference type="EMBL" id="GKH83257.1"/>
    </source>
</evidence>
<dbReference type="Proteomes" id="UP001055104">
    <property type="component" value="Unassembled WGS sequence"/>
</dbReference>
<dbReference type="EMBL" id="BQOB01000001">
    <property type="protein sequence ID" value="GKH83257.1"/>
    <property type="molecule type" value="Genomic_DNA"/>
</dbReference>
<evidence type="ECO:0000313" key="2">
    <source>
        <dbReference type="Proteomes" id="UP001055104"/>
    </source>
</evidence>
<accession>A0AA37KK44</accession>
<protein>
    <submittedName>
        <fullName evidence="1">Uncharacterized protein</fullName>
    </submittedName>
</protein>